<comment type="caution">
    <text evidence="1">The sequence shown here is derived from an EMBL/GenBank/DDBJ whole genome shotgun (WGS) entry which is preliminary data.</text>
</comment>
<accession>A0A409YAU8</accession>
<evidence type="ECO:0000313" key="2">
    <source>
        <dbReference type="Proteomes" id="UP000284706"/>
    </source>
</evidence>
<dbReference type="Proteomes" id="UP000284706">
    <property type="component" value="Unassembled WGS sequence"/>
</dbReference>
<evidence type="ECO:0000313" key="1">
    <source>
        <dbReference type="EMBL" id="PPR00120.1"/>
    </source>
</evidence>
<keyword evidence="2" id="KW-1185">Reference proteome</keyword>
<organism evidence="1 2">
    <name type="scientific">Gymnopilus dilepis</name>
    <dbReference type="NCBI Taxonomy" id="231916"/>
    <lineage>
        <taxon>Eukaryota</taxon>
        <taxon>Fungi</taxon>
        <taxon>Dikarya</taxon>
        <taxon>Basidiomycota</taxon>
        <taxon>Agaricomycotina</taxon>
        <taxon>Agaricomycetes</taxon>
        <taxon>Agaricomycetidae</taxon>
        <taxon>Agaricales</taxon>
        <taxon>Agaricineae</taxon>
        <taxon>Hymenogastraceae</taxon>
        <taxon>Gymnopilus</taxon>
    </lineage>
</organism>
<evidence type="ECO:0008006" key="3">
    <source>
        <dbReference type="Google" id="ProtNLM"/>
    </source>
</evidence>
<dbReference type="SUPFAM" id="SSF52047">
    <property type="entry name" value="RNI-like"/>
    <property type="match status" value="1"/>
</dbReference>
<dbReference type="InParanoid" id="A0A409YAU8"/>
<proteinExistence type="predicted"/>
<dbReference type="OrthoDB" id="3069034at2759"/>
<dbReference type="Gene3D" id="3.80.10.10">
    <property type="entry name" value="Ribonuclease Inhibitor"/>
    <property type="match status" value="1"/>
</dbReference>
<dbReference type="InterPro" id="IPR032675">
    <property type="entry name" value="LRR_dom_sf"/>
</dbReference>
<dbReference type="EMBL" id="NHYE01001028">
    <property type="protein sequence ID" value="PPR00120.1"/>
    <property type="molecule type" value="Genomic_DNA"/>
</dbReference>
<reference evidence="1 2" key="1">
    <citation type="journal article" date="2018" name="Evol. Lett.">
        <title>Horizontal gene cluster transfer increased hallucinogenic mushroom diversity.</title>
        <authorList>
            <person name="Reynolds H.T."/>
            <person name="Vijayakumar V."/>
            <person name="Gluck-Thaler E."/>
            <person name="Korotkin H.B."/>
            <person name="Matheny P.B."/>
            <person name="Slot J.C."/>
        </authorList>
    </citation>
    <scope>NUCLEOTIDE SEQUENCE [LARGE SCALE GENOMIC DNA]</scope>
    <source>
        <strain evidence="1 2">SRW20</strain>
    </source>
</reference>
<dbReference type="AlphaFoldDB" id="A0A409YAU8"/>
<name>A0A409YAU8_9AGAR</name>
<sequence length="345" mass="40753">MDGGNLLFQPLTQQNFDSARDWREQQRQTALKNIQSRGYFLRTVDPSSHELSIYLDRQIKPDELTEIRRYQLYPWMHTRFQRFRNMPNTIRVEWPVCNDHENEMRGHSLLKSIFQDMTLTFDESVPCALRLCDKMSIRVPERIYGPTPIRYHFPEEEKINVEFASCENLKEFHWAGDFVYFFNGFLGVPSETLTVFTLTDCQVCMSDVLELLTYAPNLEHLTLRTITNFSRLYYRNTLPTWMADEEHARTPTLRHLRSVTMDTTTSVMRFFRNVESPGLQSLYLSIAGEAIRDLQEAVWLCSSKVLYLHQVTIECIPEEWRILSDGLKDLAKFKKLRHVTKKPTF</sequence>
<protein>
    <recommendedName>
        <fullName evidence="3">F-box domain-containing protein</fullName>
    </recommendedName>
</protein>
<gene>
    <name evidence="1" type="ORF">CVT26_008901</name>
</gene>